<feature type="domain" description="AAA+ ATPase" evidence="1">
    <location>
        <begin position="245"/>
        <end position="363"/>
    </location>
</feature>
<dbReference type="RefSeq" id="WP_013840849.1">
    <property type="nucleotide sequence ID" value="NC_015589.1"/>
</dbReference>
<reference evidence="3" key="1">
    <citation type="submission" date="2011-05" db="EMBL/GenBank/DDBJ databases">
        <title>Complete sequence of Desulfotomaculum ruminis DSM 2154.</title>
        <authorList>
            <person name="Lucas S."/>
            <person name="Copeland A."/>
            <person name="Lapidus A."/>
            <person name="Cheng J.-F."/>
            <person name="Goodwin L."/>
            <person name="Pitluck S."/>
            <person name="Lu M."/>
            <person name="Detter J.C."/>
            <person name="Han C."/>
            <person name="Tapia R."/>
            <person name="Land M."/>
            <person name="Hauser L."/>
            <person name="Kyrpides N."/>
            <person name="Ivanova N."/>
            <person name="Mikhailova N."/>
            <person name="Pagani I."/>
            <person name="Stams A.J.M."/>
            <person name="Plugge C.M."/>
            <person name="Muyzer G."/>
            <person name="Kuever J."/>
            <person name="Parshina S.N."/>
            <person name="Ivanova A.E."/>
            <person name="Nazina T.N."/>
            <person name="Brambilla E."/>
            <person name="Spring S."/>
            <person name="Klenk H.-P."/>
            <person name="Woyke T."/>
        </authorList>
    </citation>
    <scope>NUCLEOTIDE SEQUENCE [LARGE SCALE GENOMIC DNA]</scope>
    <source>
        <strain evidence="3">ATCC 23193 / DSM 2154 / NCIB 8452 / DL</strain>
    </source>
</reference>
<evidence type="ECO:0000259" key="1">
    <source>
        <dbReference type="SMART" id="SM00382"/>
    </source>
</evidence>
<protein>
    <recommendedName>
        <fullName evidence="1">AAA+ ATPase domain-containing protein</fullName>
    </recommendedName>
</protein>
<dbReference type="AlphaFoldDB" id="F6DUK8"/>
<dbReference type="InterPro" id="IPR027417">
    <property type="entry name" value="P-loop_NTPase"/>
</dbReference>
<evidence type="ECO:0000313" key="2">
    <source>
        <dbReference type="EMBL" id="AEG59075.1"/>
    </source>
</evidence>
<dbReference type="CDD" id="cd00009">
    <property type="entry name" value="AAA"/>
    <property type="match status" value="1"/>
</dbReference>
<dbReference type="PANTHER" id="PTHR42935">
    <property type="entry name" value="SLR0930 PROTEIN"/>
    <property type="match status" value="1"/>
</dbReference>
<accession>F6DUK8</accession>
<dbReference type="KEGG" id="dru:Desru_0794"/>
<dbReference type="STRING" id="696281.Desru_0794"/>
<dbReference type="PANTHER" id="PTHR42935:SF1">
    <property type="entry name" value="SLR0930 PROTEIN"/>
    <property type="match status" value="1"/>
</dbReference>
<name>F6DUK8_DESRL</name>
<dbReference type="SUPFAM" id="SSF52540">
    <property type="entry name" value="P-loop containing nucleoside triphosphate hydrolases"/>
    <property type="match status" value="1"/>
</dbReference>
<dbReference type="Gene3D" id="3.40.50.300">
    <property type="entry name" value="P-loop containing nucleotide triphosphate hydrolases"/>
    <property type="match status" value="1"/>
</dbReference>
<dbReference type="Pfam" id="PF05673">
    <property type="entry name" value="DUF815"/>
    <property type="match status" value="1"/>
</dbReference>
<dbReference type="InterPro" id="IPR008533">
    <property type="entry name" value="DUF815"/>
</dbReference>
<dbReference type="OrthoDB" id="9812140at2"/>
<dbReference type="SMART" id="SM00382">
    <property type="entry name" value="AAA"/>
    <property type="match status" value="1"/>
</dbReference>
<dbReference type="HOGENOM" id="CLU_039512_1_1_9"/>
<organism evidence="2 3">
    <name type="scientific">Desulforamulus ruminis (strain ATCC 23193 / DSM 2154 / NCIMB 8452 / DL)</name>
    <name type="common">Desulfotomaculum ruminis</name>
    <dbReference type="NCBI Taxonomy" id="696281"/>
    <lineage>
        <taxon>Bacteria</taxon>
        <taxon>Bacillati</taxon>
        <taxon>Bacillota</taxon>
        <taxon>Clostridia</taxon>
        <taxon>Eubacteriales</taxon>
        <taxon>Peptococcaceae</taxon>
        <taxon>Desulforamulus</taxon>
    </lineage>
</organism>
<dbReference type="eggNOG" id="COG2607">
    <property type="taxonomic scope" value="Bacteria"/>
</dbReference>
<reference evidence="2 3" key="2">
    <citation type="journal article" date="2012" name="Stand. Genomic Sci.">
        <title>Complete genome sequence of the sulfate-reducing firmicute Desulfotomaculum ruminis type strain (DL(T)).</title>
        <authorList>
            <person name="Spring S."/>
            <person name="Visser M."/>
            <person name="Lu M."/>
            <person name="Copeland A."/>
            <person name="Lapidus A."/>
            <person name="Lucas S."/>
            <person name="Cheng J.F."/>
            <person name="Han C."/>
            <person name="Tapia R."/>
            <person name="Goodwin L.A."/>
            <person name="Pitluck S."/>
            <person name="Ivanova N."/>
            <person name="Land M."/>
            <person name="Hauser L."/>
            <person name="Larimer F."/>
            <person name="Rohde M."/>
            <person name="Goker M."/>
            <person name="Detter J.C."/>
            <person name="Kyrpides N.C."/>
            <person name="Woyke T."/>
            <person name="Schaap P.J."/>
            <person name="Plugge C.M."/>
            <person name="Muyzer G."/>
            <person name="Kuever J."/>
            <person name="Pereira I.A."/>
            <person name="Parshina S.N."/>
            <person name="Bernier-Latmani R."/>
            <person name="Stams A.J."/>
            <person name="Klenk H.P."/>
        </authorList>
    </citation>
    <scope>NUCLEOTIDE SEQUENCE [LARGE SCALE GENOMIC DNA]</scope>
    <source>
        <strain evidence="3">ATCC 23193 / DSM 2154 / NCIB 8452 / DL</strain>
    </source>
</reference>
<sequence>MNRNDISPLYQSLHCLTLFQDIQENQAIKIFAGITGAAAENGFLPEEKLADYHRMGKVLLEAFSSKLSPPAGNPWQNHLLNLILLDDNPFTRAAAEGSPISPALREACLHDLRILQTLCEQGLEILDEIFQVCPGYFKMNGFISSPASGDLSVTSSAGRLLEMKQRLLQSDHWPGLLDDLLSFYPRVGLGDFALYWAFHWEETPSGYRLSGIEKPDPIRFQQLIGYQRQRQQVIDNTERLLEGLTAHHLLLYGDRGTGKSSTVKALLHEYGPSGLRLVQVSKKNLGSLQQLTRYLRKIPLKFIIFIDDLSFEEKETEYKEFKTQMEGSLEQQPSNLRIYVTSNQRNLIKEYFTDRKLETTRGGEVHPGDTAQEKLSLADRFGLKVTFQSPDKMAFLNIVRELARQEEIMLDSETLEKLALQWILWHNERSGRTARQFIDHLKYRDNIDF</sequence>
<dbReference type="InterPro" id="IPR003593">
    <property type="entry name" value="AAA+_ATPase"/>
</dbReference>
<proteinExistence type="predicted"/>
<dbReference type="EMBL" id="CP002780">
    <property type="protein sequence ID" value="AEG59075.1"/>
    <property type="molecule type" value="Genomic_DNA"/>
</dbReference>
<keyword evidence="3" id="KW-1185">Reference proteome</keyword>
<gene>
    <name evidence="2" type="ordered locus">Desru_0794</name>
</gene>
<evidence type="ECO:0000313" key="3">
    <source>
        <dbReference type="Proteomes" id="UP000009234"/>
    </source>
</evidence>
<dbReference type="Proteomes" id="UP000009234">
    <property type="component" value="Chromosome"/>
</dbReference>